<dbReference type="EMBL" id="JAEPRB010000185">
    <property type="protein sequence ID" value="KAG2219304.1"/>
    <property type="molecule type" value="Genomic_DNA"/>
</dbReference>
<evidence type="ECO:0000256" key="1">
    <source>
        <dbReference type="SAM" id="MobiDB-lite"/>
    </source>
</evidence>
<name>A0A8H7RYE0_9FUNG</name>
<protein>
    <submittedName>
        <fullName evidence="2">Uncharacterized protein</fullName>
    </submittedName>
</protein>
<evidence type="ECO:0000313" key="2">
    <source>
        <dbReference type="EMBL" id="KAG2219304.1"/>
    </source>
</evidence>
<keyword evidence="3" id="KW-1185">Reference proteome</keyword>
<accession>A0A8H7RYE0</accession>
<feature type="compositionally biased region" description="Pro residues" evidence="1">
    <location>
        <begin position="78"/>
        <end position="88"/>
    </location>
</feature>
<gene>
    <name evidence="2" type="ORF">INT45_003126</name>
</gene>
<organism evidence="2 3">
    <name type="scientific">Circinella minor</name>
    <dbReference type="NCBI Taxonomy" id="1195481"/>
    <lineage>
        <taxon>Eukaryota</taxon>
        <taxon>Fungi</taxon>
        <taxon>Fungi incertae sedis</taxon>
        <taxon>Mucoromycota</taxon>
        <taxon>Mucoromycotina</taxon>
        <taxon>Mucoromycetes</taxon>
        <taxon>Mucorales</taxon>
        <taxon>Lichtheimiaceae</taxon>
        <taxon>Circinella</taxon>
    </lineage>
</organism>
<evidence type="ECO:0000313" key="3">
    <source>
        <dbReference type="Proteomes" id="UP000646827"/>
    </source>
</evidence>
<proteinExistence type="predicted"/>
<reference evidence="2 3" key="1">
    <citation type="submission" date="2020-12" db="EMBL/GenBank/DDBJ databases">
        <title>Metabolic potential, ecology and presence of endohyphal bacteria is reflected in genomic diversity of Mucoromycotina.</title>
        <authorList>
            <person name="Muszewska A."/>
            <person name="Okrasinska A."/>
            <person name="Steczkiewicz K."/>
            <person name="Drgas O."/>
            <person name="Orlowska M."/>
            <person name="Perlinska-Lenart U."/>
            <person name="Aleksandrzak-Piekarczyk T."/>
            <person name="Szatraj K."/>
            <person name="Zielenkiewicz U."/>
            <person name="Pilsyk S."/>
            <person name="Malc E."/>
            <person name="Mieczkowski P."/>
            <person name="Kruszewska J.S."/>
            <person name="Biernat P."/>
            <person name="Pawlowska J."/>
        </authorList>
    </citation>
    <scope>NUCLEOTIDE SEQUENCE [LARGE SCALE GENOMIC DNA]</scope>
    <source>
        <strain evidence="2 3">CBS 142.35</strain>
    </source>
</reference>
<comment type="caution">
    <text evidence="2">The sequence shown here is derived from an EMBL/GenBank/DDBJ whole genome shotgun (WGS) entry which is preliminary data.</text>
</comment>
<dbReference type="Proteomes" id="UP000646827">
    <property type="component" value="Unassembled WGS sequence"/>
</dbReference>
<sequence>MHKRLTIHITKTEDPLSYILNRLPKSKPSSASRIQWLQVLWPIVCTILAVLDAHQHPTSTQQQYHDENPGQALLTWINPPPELPRPLL</sequence>
<feature type="region of interest" description="Disordered" evidence="1">
    <location>
        <begin position="57"/>
        <end position="88"/>
    </location>
</feature>
<dbReference type="AlphaFoldDB" id="A0A8H7RYE0"/>
<dbReference type="OrthoDB" id="2201825at2759"/>